<evidence type="ECO:0000256" key="2">
    <source>
        <dbReference type="ARBA" id="ARBA00022448"/>
    </source>
</evidence>
<dbReference type="Proteomes" id="UP000051054">
    <property type="component" value="Unassembled WGS sequence"/>
</dbReference>
<feature type="transmembrane region" description="Helical" evidence="7">
    <location>
        <begin position="144"/>
        <end position="167"/>
    </location>
</feature>
<feature type="domain" description="Major facilitator superfamily (MFS) profile" evidence="8">
    <location>
        <begin position="15"/>
        <end position="402"/>
    </location>
</feature>
<evidence type="ECO:0000256" key="4">
    <source>
        <dbReference type="ARBA" id="ARBA00022692"/>
    </source>
</evidence>
<dbReference type="Pfam" id="PF07690">
    <property type="entry name" value="MFS_1"/>
    <property type="match status" value="1"/>
</dbReference>
<feature type="transmembrane region" description="Helical" evidence="7">
    <location>
        <begin position="374"/>
        <end position="397"/>
    </location>
</feature>
<gene>
    <name evidence="9" type="ORF">FC40_GL000931</name>
</gene>
<dbReference type="InterPro" id="IPR020846">
    <property type="entry name" value="MFS_dom"/>
</dbReference>
<feature type="transmembrane region" description="Helical" evidence="7">
    <location>
        <begin position="54"/>
        <end position="74"/>
    </location>
</feature>
<dbReference type="PATRIC" id="fig|1423755.3.peg.988"/>
<keyword evidence="5 7" id="KW-1133">Transmembrane helix</keyword>
<proteinExistence type="predicted"/>
<evidence type="ECO:0000256" key="1">
    <source>
        <dbReference type="ARBA" id="ARBA00004651"/>
    </source>
</evidence>
<evidence type="ECO:0000313" key="9">
    <source>
        <dbReference type="EMBL" id="KRM20054.1"/>
    </source>
</evidence>
<comment type="subcellular location">
    <subcellularLocation>
        <location evidence="1">Cell membrane</location>
        <topology evidence="1">Multi-pass membrane protein</topology>
    </subcellularLocation>
</comment>
<feature type="transmembrane region" description="Helical" evidence="7">
    <location>
        <begin position="86"/>
        <end position="105"/>
    </location>
</feature>
<accession>A0A0R1WYN7</accession>
<reference evidence="9 10" key="1">
    <citation type="journal article" date="2015" name="Genome Announc.">
        <title>Expanding the biotechnology potential of lactobacilli through comparative genomics of 213 strains and associated genera.</title>
        <authorList>
            <person name="Sun Z."/>
            <person name="Harris H.M."/>
            <person name="McCann A."/>
            <person name="Guo C."/>
            <person name="Argimon S."/>
            <person name="Zhang W."/>
            <person name="Yang X."/>
            <person name="Jeffery I.B."/>
            <person name="Cooney J.C."/>
            <person name="Kagawa T.F."/>
            <person name="Liu W."/>
            <person name="Song Y."/>
            <person name="Salvetti E."/>
            <person name="Wrobel A."/>
            <person name="Rasinkangas P."/>
            <person name="Parkhill J."/>
            <person name="Rea M.C."/>
            <person name="O'Sullivan O."/>
            <person name="Ritari J."/>
            <person name="Douillard F.P."/>
            <person name="Paul Ross R."/>
            <person name="Yang R."/>
            <person name="Briner A.E."/>
            <person name="Felis G.E."/>
            <person name="de Vos W.M."/>
            <person name="Barrangou R."/>
            <person name="Klaenhammer T.R."/>
            <person name="Caufield P.W."/>
            <person name="Cui Y."/>
            <person name="Zhang H."/>
            <person name="O'Toole P.W."/>
        </authorList>
    </citation>
    <scope>NUCLEOTIDE SEQUENCE [LARGE SCALE GENOMIC DNA]</scope>
    <source>
        <strain evidence="9 10">DSM 18933</strain>
    </source>
</reference>
<evidence type="ECO:0000256" key="5">
    <source>
        <dbReference type="ARBA" id="ARBA00022989"/>
    </source>
</evidence>
<dbReference type="Gene3D" id="1.20.1250.20">
    <property type="entry name" value="MFS general substrate transporter like domains"/>
    <property type="match status" value="2"/>
</dbReference>
<feature type="transmembrane region" description="Helical" evidence="7">
    <location>
        <begin position="15"/>
        <end position="34"/>
    </location>
</feature>
<evidence type="ECO:0000256" key="7">
    <source>
        <dbReference type="SAM" id="Phobius"/>
    </source>
</evidence>
<keyword evidence="3" id="KW-1003">Cell membrane</keyword>
<organism evidence="9 10">
    <name type="scientific">Ligilactobacillus hayakitensis DSM 18933 = JCM 14209</name>
    <dbReference type="NCBI Taxonomy" id="1423755"/>
    <lineage>
        <taxon>Bacteria</taxon>
        <taxon>Bacillati</taxon>
        <taxon>Bacillota</taxon>
        <taxon>Bacilli</taxon>
        <taxon>Lactobacillales</taxon>
        <taxon>Lactobacillaceae</taxon>
        <taxon>Ligilactobacillus</taxon>
    </lineage>
</organism>
<dbReference type="SUPFAM" id="SSF103473">
    <property type="entry name" value="MFS general substrate transporter"/>
    <property type="match status" value="1"/>
</dbReference>
<evidence type="ECO:0000256" key="6">
    <source>
        <dbReference type="ARBA" id="ARBA00023136"/>
    </source>
</evidence>
<evidence type="ECO:0000313" key="10">
    <source>
        <dbReference type="Proteomes" id="UP000051054"/>
    </source>
</evidence>
<feature type="transmembrane region" description="Helical" evidence="7">
    <location>
        <begin position="173"/>
        <end position="191"/>
    </location>
</feature>
<sequence length="403" mass="43828">MTTSMQEYPKTWKKTFISLWLGCFITGLGFSMTMPFMPLYMETIDHFSNAQLNFYSGLAFSVTYLAQAIVSPYWGSLADRKGRKLMCLRASGVMTFTIALVGLAHNVWTIIILRLIQGAFSGYINNATAFMAGETPRQRSGSVMSNMMTATVSGNLLGPIFGGALAGAFGYRIPFFITGFLMAIAFLLTLFNTKEHFTPVPKREMKPMKELFAQVPNLKLIIVMFISTMTINASLLSISPIVSLLVKQLMHGQGNVSLVSGIIAAAPGFGTLLVAKKVGDLIDKIGPQKVLTVGMIASVIIFIPMFFVSSPLWLGILRFIFGIANAALMPAVQTVITVNVPPEAFGRIFSYNQSFQASGGVIGPLLGSSVSSIFGYQAVFLFTALFIGVDLCLVMWARKISDK</sequence>
<dbReference type="InterPro" id="IPR011701">
    <property type="entry name" value="MFS"/>
</dbReference>
<dbReference type="PROSITE" id="PS50850">
    <property type="entry name" value="MFS"/>
    <property type="match status" value="1"/>
</dbReference>
<protein>
    <submittedName>
        <fullName evidence="9">Multidrug resistance efflux pump</fullName>
    </submittedName>
</protein>
<dbReference type="AlphaFoldDB" id="A0A0R1WYN7"/>
<comment type="caution">
    <text evidence="9">The sequence shown here is derived from an EMBL/GenBank/DDBJ whole genome shotgun (WGS) entry which is preliminary data.</text>
</comment>
<feature type="transmembrane region" description="Helical" evidence="7">
    <location>
        <begin position="211"/>
        <end position="236"/>
    </location>
</feature>
<keyword evidence="10" id="KW-1185">Reference proteome</keyword>
<feature type="transmembrane region" description="Helical" evidence="7">
    <location>
        <begin position="296"/>
        <end position="321"/>
    </location>
</feature>
<evidence type="ECO:0000256" key="3">
    <source>
        <dbReference type="ARBA" id="ARBA00022475"/>
    </source>
</evidence>
<keyword evidence="6 7" id="KW-0472">Membrane</keyword>
<dbReference type="PANTHER" id="PTHR43414">
    <property type="entry name" value="MULTIDRUG RESISTANCE PROTEIN MDTG"/>
    <property type="match status" value="1"/>
</dbReference>
<dbReference type="eggNOG" id="COG2814">
    <property type="taxonomic scope" value="Bacteria"/>
</dbReference>
<dbReference type="GO" id="GO:0022857">
    <property type="term" value="F:transmembrane transporter activity"/>
    <property type="evidence" value="ECO:0007669"/>
    <property type="project" value="InterPro"/>
</dbReference>
<dbReference type="GO" id="GO:0005886">
    <property type="term" value="C:plasma membrane"/>
    <property type="evidence" value="ECO:0007669"/>
    <property type="project" value="UniProtKB-SubCell"/>
</dbReference>
<dbReference type="EMBL" id="AZGD01000018">
    <property type="protein sequence ID" value="KRM20054.1"/>
    <property type="molecule type" value="Genomic_DNA"/>
</dbReference>
<evidence type="ECO:0000259" key="8">
    <source>
        <dbReference type="PROSITE" id="PS50850"/>
    </source>
</evidence>
<dbReference type="PANTHER" id="PTHR43414:SF6">
    <property type="entry name" value="MULTIDRUG RESISTANCE PROTEIN MDTG"/>
    <property type="match status" value="1"/>
</dbReference>
<dbReference type="InterPro" id="IPR036259">
    <property type="entry name" value="MFS_trans_sf"/>
</dbReference>
<dbReference type="InterPro" id="IPR001958">
    <property type="entry name" value="Tet-R_TetA/multi-R_MdtG-like"/>
</dbReference>
<name>A0A0R1WYN7_9LACO</name>
<dbReference type="PRINTS" id="PR01035">
    <property type="entry name" value="TCRTETA"/>
</dbReference>
<dbReference type="STRING" id="1423755.FC40_GL000931"/>
<keyword evidence="4 7" id="KW-0812">Transmembrane</keyword>
<feature type="transmembrane region" description="Helical" evidence="7">
    <location>
        <begin position="256"/>
        <end position="275"/>
    </location>
</feature>
<keyword evidence="2" id="KW-0813">Transport</keyword>